<dbReference type="GO" id="GO:0006508">
    <property type="term" value="P:proteolysis"/>
    <property type="evidence" value="ECO:0007669"/>
    <property type="project" value="UniProtKB-KW"/>
</dbReference>
<evidence type="ECO:0000256" key="1">
    <source>
        <dbReference type="ARBA" id="ARBA00004635"/>
    </source>
</evidence>
<keyword evidence="3" id="KW-0645">Protease</keyword>
<evidence type="ECO:0000256" key="7">
    <source>
        <dbReference type="ARBA" id="ARBA00023136"/>
    </source>
</evidence>
<dbReference type="PANTHER" id="PTHR47360">
    <property type="entry name" value="MUREIN DD-ENDOPEPTIDASE MEPS/MUREIN LD-CARBOXYPEPTIDASE"/>
    <property type="match status" value="1"/>
</dbReference>
<protein>
    <submittedName>
        <fullName evidence="12">Hydrolase</fullName>
    </submittedName>
</protein>
<evidence type="ECO:0000256" key="5">
    <source>
        <dbReference type="ARBA" id="ARBA00022801"/>
    </source>
</evidence>
<evidence type="ECO:0000256" key="4">
    <source>
        <dbReference type="ARBA" id="ARBA00022729"/>
    </source>
</evidence>
<name>A0A099LT11_9VIBR</name>
<evidence type="ECO:0000313" key="13">
    <source>
        <dbReference type="Proteomes" id="UP000029994"/>
    </source>
</evidence>
<dbReference type="SUPFAM" id="SSF54001">
    <property type="entry name" value="Cysteine proteinases"/>
    <property type="match status" value="1"/>
</dbReference>
<evidence type="ECO:0000256" key="6">
    <source>
        <dbReference type="ARBA" id="ARBA00022807"/>
    </source>
</evidence>
<keyword evidence="13" id="KW-1185">Reference proteome</keyword>
<dbReference type="InterPro" id="IPR000064">
    <property type="entry name" value="NLP_P60_dom"/>
</dbReference>
<feature type="chain" id="PRO_5001950706" evidence="10">
    <location>
        <begin position="25"/>
        <end position="179"/>
    </location>
</feature>
<dbReference type="GeneID" id="43683142"/>
<dbReference type="STRING" id="29495.EA26_08020"/>
<gene>
    <name evidence="12" type="ORF">EA26_08020</name>
</gene>
<dbReference type="InterPro" id="IPR052062">
    <property type="entry name" value="Murein_DD/LD_carboxypeptidase"/>
</dbReference>
<dbReference type="AlphaFoldDB" id="A0A099LT11"/>
<dbReference type="PANTHER" id="PTHR47360:SF3">
    <property type="entry name" value="MUREIN DD-ENDOPEPTIDASE MEPS_MUREIN LD-CARBOXYPEPTIDASE"/>
    <property type="match status" value="1"/>
</dbReference>
<keyword evidence="6" id="KW-0788">Thiol protease</keyword>
<keyword evidence="7" id="KW-0472">Membrane</keyword>
<organism evidence="12 13">
    <name type="scientific">Vibrio navarrensis</name>
    <dbReference type="NCBI Taxonomy" id="29495"/>
    <lineage>
        <taxon>Bacteria</taxon>
        <taxon>Pseudomonadati</taxon>
        <taxon>Pseudomonadota</taxon>
        <taxon>Gammaproteobacteria</taxon>
        <taxon>Vibrionales</taxon>
        <taxon>Vibrionaceae</taxon>
        <taxon>Vibrio</taxon>
    </lineage>
</organism>
<dbReference type="EMBL" id="JMCG01000001">
    <property type="protein sequence ID" value="KGK11260.1"/>
    <property type="molecule type" value="Genomic_DNA"/>
</dbReference>
<keyword evidence="9" id="KW-0449">Lipoprotein</keyword>
<evidence type="ECO:0000259" key="11">
    <source>
        <dbReference type="PROSITE" id="PS51935"/>
    </source>
</evidence>
<comment type="caution">
    <text evidence="12">The sequence shown here is derived from an EMBL/GenBank/DDBJ whole genome shotgun (WGS) entry which is preliminary data.</text>
</comment>
<evidence type="ECO:0000256" key="8">
    <source>
        <dbReference type="ARBA" id="ARBA00023139"/>
    </source>
</evidence>
<proteinExistence type="inferred from homology"/>
<feature type="domain" description="NlpC/P60" evidence="11">
    <location>
        <begin position="38"/>
        <end position="159"/>
    </location>
</feature>
<dbReference type="GO" id="GO:0008234">
    <property type="term" value="F:cysteine-type peptidase activity"/>
    <property type="evidence" value="ECO:0007669"/>
    <property type="project" value="UniProtKB-KW"/>
</dbReference>
<dbReference type="RefSeq" id="WP_052079653.1">
    <property type="nucleotide sequence ID" value="NZ_CP061845.1"/>
</dbReference>
<feature type="signal peptide" evidence="10">
    <location>
        <begin position="1"/>
        <end position="24"/>
    </location>
</feature>
<dbReference type="Gene3D" id="3.90.1720.10">
    <property type="entry name" value="endopeptidase domain like (from Nostoc punctiforme)"/>
    <property type="match status" value="1"/>
</dbReference>
<sequence>MKQFNYLILLMIFLVGGCSQTKMAQPEVDKMNLSEHVLANNPQLQSFYLEWYGTPYQFGGSDKDGVDCSAFVQHAFSQAYQFTLPRTTREQFDASRKIEWQQKQQGDLLFFKTSKSDYHVGIYLGGLQFMHASTSMGVIISRLDNPYWADKFWQVRRVTLYSNSSDPIVSIVLSHSTVK</sequence>
<keyword evidence="4 10" id="KW-0732">Signal</keyword>
<evidence type="ECO:0000256" key="2">
    <source>
        <dbReference type="ARBA" id="ARBA00007074"/>
    </source>
</evidence>
<evidence type="ECO:0000256" key="9">
    <source>
        <dbReference type="ARBA" id="ARBA00023288"/>
    </source>
</evidence>
<evidence type="ECO:0000256" key="3">
    <source>
        <dbReference type="ARBA" id="ARBA00022670"/>
    </source>
</evidence>
<dbReference type="eggNOG" id="COG0791">
    <property type="taxonomic scope" value="Bacteria"/>
</dbReference>
<dbReference type="Pfam" id="PF00877">
    <property type="entry name" value="NLPC_P60"/>
    <property type="match status" value="1"/>
</dbReference>
<evidence type="ECO:0000313" key="12">
    <source>
        <dbReference type="EMBL" id="KGK11260.1"/>
    </source>
</evidence>
<dbReference type="GO" id="GO:0016020">
    <property type="term" value="C:membrane"/>
    <property type="evidence" value="ECO:0007669"/>
    <property type="project" value="UniProtKB-SubCell"/>
</dbReference>
<keyword evidence="8" id="KW-0564">Palmitate</keyword>
<comment type="subcellular location">
    <subcellularLocation>
        <location evidence="1">Membrane</location>
        <topology evidence="1">Lipid-anchor</topology>
    </subcellularLocation>
</comment>
<dbReference type="Proteomes" id="UP000029994">
    <property type="component" value="Unassembled WGS sequence"/>
</dbReference>
<reference evidence="12 13" key="1">
    <citation type="submission" date="2014-04" db="EMBL/GenBank/DDBJ databases">
        <title>Genome sequencing of Vibrio navarrensis strains.</title>
        <authorList>
            <person name="Gladney L.M."/>
            <person name="Katz L.S."/>
            <person name="Marino-Ramirez L."/>
            <person name="Jordan I.K."/>
        </authorList>
    </citation>
    <scope>NUCLEOTIDE SEQUENCE [LARGE SCALE GENOMIC DNA]</scope>
    <source>
        <strain evidence="12 13">ATCC 51183</strain>
    </source>
</reference>
<keyword evidence="5 12" id="KW-0378">Hydrolase</keyword>
<evidence type="ECO:0000256" key="10">
    <source>
        <dbReference type="SAM" id="SignalP"/>
    </source>
</evidence>
<comment type="similarity">
    <text evidence="2">Belongs to the peptidase C40 family.</text>
</comment>
<dbReference type="PROSITE" id="PS51257">
    <property type="entry name" value="PROKAR_LIPOPROTEIN"/>
    <property type="match status" value="1"/>
</dbReference>
<dbReference type="InterPro" id="IPR038765">
    <property type="entry name" value="Papain-like_cys_pep_sf"/>
</dbReference>
<accession>A0A099LT11</accession>
<dbReference type="PROSITE" id="PS51935">
    <property type="entry name" value="NLPC_P60"/>
    <property type="match status" value="1"/>
</dbReference>